<evidence type="ECO:0000256" key="1">
    <source>
        <dbReference type="ARBA" id="ARBA00003769"/>
    </source>
</evidence>
<keyword evidence="9" id="KW-0460">Magnesium</keyword>
<dbReference type="Proteomes" id="UP000003174">
    <property type="component" value="Unassembled WGS sequence"/>
</dbReference>
<feature type="binding site" description="in other chain" evidence="9">
    <location>
        <begin position="105"/>
        <end position="106"/>
    </location>
    <ligand>
        <name>5-phospho-alpha-D-ribose 1-diphosphate</name>
        <dbReference type="ChEBI" id="CHEBI:58017"/>
        <note>ligand shared between dimeric partners</note>
    </ligand>
</feature>
<reference evidence="11 12" key="2">
    <citation type="submission" date="2009-02" db="EMBL/GenBank/DDBJ databases">
        <title>Draft genome sequence of Eubacterium hallii (DSM 3353).</title>
        <authorList>
            <person name="Sudarsanam P."/>
            <person name="Ley R."/>
            <person name="Guruge J."/>
            <person name="Turnbaugh P.J."/>
            <person name="Mahowald M."/>
            <person name="Liep D."/>
            <person name="Gordon J."/>
        </authorList>
    </citation>
    <scope>NUCLEOTIDE SEQUENCE [LARGE SCALE GENOMIC DNA]</scope>
    <source>
        <strain evidence="11 12">DSM 3353</strain>
    </source>
</reference>
<dbReference type="Gene3D" id="3.40.50.2020">
    <property type="match status" value="1"/>
</dbReference>
<reference evidence="11 12" key="1">
    <citation type="submission" date="2009-01" db="EMBL/GenBank/DDBJ databases">
        <authorList>
            <person name="Fulton L."/>
            <person name="Clifton S."/>
            <person name="Fulton B."/>
            <person name="Xu J."/>
            <person name="Minx P."/>
            <person name="Pepin K.H."/>
            <person name="Johnson M."/>
            <person name="Bhonagiri V."/>
            <person name="Nash W.E."/>
            <person name="Mardis E.R."/>
            <person name="Wilson R.K."/>
        </authorList>
    </citation>
    <scope>NUCLEOTIDE SEQUENCE [LARGE SCALE GENOMIC DNA]</scope>
    <source>
        <strain evidence="11 12">DSM 3353</strain>
    </source>
</reference>
<evidence type="ECO:0000256" key="2">
    <source>
        <dbReference type="ARBA" id="ARBA00004889"/>
    </source>
</evidence>
<organism evidence="11 12">
    <name type="scientific">Anaerobutyricum hallii DSM 3353</name>
    <dbReference type="NCBI Taxonomy" id="411469"/>
    <lineage>
        <taxon>Bacteria</taxon>
        <taxon>Bacillati</taxon>
        <taxon>Bacillota</taxon>
        <taxon>Clostridia</taxon>
        <taxon>Lachnospirales</taxon>
        <taxon>Lachnospiraceae</taxon>
        <taxon>Anaerobutyricum</taxon>
    </lineage>
</organism>
<comment type="catalytic activity">
    <reaction evidence="9">
        <text>orotidine 5'-phosphate + diphosphate = orotate + 5-phospho-alpha-D-ribose 1-diphosphate</text>
        <dbReference type="Rhea" id="RHEA:10380"/>
        <dbReference type="ChEBI" id="CHEBI:30839"/>
        <dbReference type="ChEBI" id="CHEBI:33019"/>
        <dbReference type="ChEBI" id="CHEBI:57538"/>
        <dbReference type="ChEBI" id="CHEBI:58017"/>
        <dbReference type="EC" id="2.4.2.10"/>
    </reaction>
</comment>
<feature type="binding site" evidence="9">
    <location>
        <position position="136"/>
    </location>
    <ligand>
        <name>5-phospho-alpha-D-ribose 1-diphosphate</name>
        <dbReference type="ChEBI" id="CHEBI:58017"/>
        <note>ligand shared between dimeric partners</note>
    </ligand>
</feature>
<dbReference type="InterPro" id="IPR004467">
    <property type="entry name" value="Or_phspho_trans_dom"/>
</dbReference>
<dbReference type="Pfam" id="PF00156">
    <property type="entry name" value="Pribosyltran"/>
    <property type="match status" value="1"/>
</dbReference>
<evidence type="ECO:0000259" key="10">
    <source>
        <dbReference type="Pfam" id="PF00156"/>
    </source>
</evidence>
<dbReference type="CDD" id="cd06223">
    <property type="entry name" value="PRTases_typeI"/>
    <property type="match status" value="1"/>
</dbReference>
<dbReference type="GO" id="GO:0004588">
    <property type="term" value="F:orotate phosphoribosyltransferase activity"/>
    <property type="evidence" value="ECO:0007669"/>
    <property type="project" value="UniProtKB-UniRule"/>
</dbReference>
<dbReference type="GO" id="GO:0000287">
    <property type="term" value="F:magnesium ion binding"/>
    <property type="evidence" value="ECO:0007669"/>
    <property type="project" value="UniProtKB-UniRule"/>
</dbReference>
<evidence type="ECO:0000313" key="12">
    <source>
        <dbReference type="Proteomes" id="UP000003174"/>
    </source>
</evidence>
<comment type="cofactor">
    <cofactor evidence="9">
        <name>Mg(2+)</name>
        <dbReference type="ChEBI" id="CHEBI:18420"/>
    </cofactor>
</comment>
<comment type="pathway">
    <text evidence="2 9">Pyrimidine metabolism; UMP biosynthesis via de novo pathway; UMP from orotate: step 1/2.</text>
</comment>
<dbReference type="eggNOG" id="COG0461">
    <property type="taxonomic scope" value="Bacteria"/>
</dbReference>
<dbReference type="GO" id="GO:0006207">
    <property type="term" value="P:'de novo' pyrimidine nucleobase biosynthetic process"/>
    <property type="evidence" value="ECO:0007669"/>
    <property type="project" value="TreeGrafter"/>
</dbReference>
<dbReference type="InterPro" id="IPR029057">
    <property type="entry name" value="PRTase-like"/>
</dbReference>
<feature type="binding site" description="in other chain" evidence="9">
    <location>
        <position position="58"/>
    </location>
    <ligand>
        <name>5-phospho-alpha-D-ribose 1-diphosphate</name>
        <dbReference type="ChEBI" id="CHEBI:58017"/>
        <note>ligand shared between dimeric partners</note>
    </ligand>
</feature>
<dbReference type="EC" id="2.4.2.10" evidence="5 9"/>
<dbReference type="GO" id="GO:0046132">
    <property type="term" value="P:pyrimidine ribonucleoside biosynthetic process"/>
    <property type="evidence" value="ECO:0007669"/>
    <property type="project" value="TreeGrafter"/>
</dbReference>
<dbReference type="PANTHER" id="PTHR46683">
    <property type="entry name" value="OROTATE PHOSPHORIBOSYLTRANSFERASE 1-RELATED"/>
    <property type="match status" value="1"/>
</dbReference>
<evidence type="ECO:0000256" key="9">
    <source>
        <dbReference type="HAMAP-Rule" id="MF_01208"/>
    </source>
</evidence>
<keyword evidence="6 9" id="KW-0328">Glycosyltransferase</keyword>
<comment type="caution">
    <text evidence="9">Lacks conserved residue(s) required for the propagation of feature annotation.</text>
</comment>
<comment type="caution">
    <text evidence="11">The sequence shown here is derived from an EMBL/GenBank/DDBJ whole genome shotgun (WGS) entry which is preliminary data.</text>
</comment>
<keyword evidence="7 9" id="KW-0808">Transferase</keyword>
<comment type="function">
    <text evidence="1 9">Catalyzes the transfer of a ribosyl phosphate group from 5-phosphoribose 1-diphosphate to orotate, leading to the formation of orotidine monophosphate (OMP).</text>
</comment>
<evidence type="ECO:0000256" key="8">
    <source>
        <dbReference type="ARBA" id="ARBA00022975"/>
    </source>
</evidence>
<dbReference type="GO" id="GO:0005737">
    <property type="term" value="C:cytoplasm"/>
    <property type="evidence" value="ECO:0007669"/>
    <property type="project" value="TreeGrafter"/>
</dbReference>
<dbReference type="EMBL" id="ACEP01000088">
    <property type="protein sequence ID" value="EEG36196.1"/>
    <property type="molecule type" value="Genomic_DNA"/>
</dbReference>
<dbReference type="PANTHER" id="PTHR46683:SF1">
    <property type="entry name" value="OROTATE PHOSPHORIBOSYLTRANSFERASE 1-RELATED"/>
    <property type="match status" value="1"/>
</dbReference>
<evidence type="ECO:0000256" key="4">
    <source>
        <dbReference type="ARBA" id="ARBA00011738"/>
    </source>
</evidence>
<dbReference type="UniPathway" id="UPA00070">
    <property type="reaction ID" value="UER00119"/>
</dbReference>
<keyword evidence="8 9" id="KW-0665">Pyrimidine biosynthesis</keyword>
<feature type="binding site" description="in other chain" evidence="9">
    <location>
        <position position="133"/>
    </location>
    <ligand>
        <name>5-phospho-alpha-D-ribose 1-diphosphate</name>
        <dbReference type="ChEBI" id="CHEBI:58017"/>
        <note>ligand shared between dimeric partners</note>
    </ligand>
</feature>
<evidence type="ECO:0000256" key="5">
    <source>
        <dbReference type="ARBA" id="ARBA00011971"/>
    </source>
</evidence>
<comment type="similarity">
    <text evidence="3 9">Belongs to the purine/pyrimidine phosphoribosyltransferase family. PyrE subfamily.</text>
</comment>
<evidence type="ECO:0000256" key="6">
    <source>
        <dbReference type="ARBA" id="ARBA00022676"/>
    </source>
</evidence>
<dbReference type="GO" id="GO:0044205">
    <property type="term" value="P:'de novo' UMP biosynthetic process"/>
    <property type="evidence" value="ECO:0007669"/>
    <property type="project" value="UniProtKB-UniRule"/>
</dbReference>
<protein>
    <recommendedName>
        <fullName evidence="5 9">Orotate phosphoribosyltransferase</fullName>
        <shortName evidence="9">OPRT</shortName>
        <shortName evidence="9">OPRTase</shortName>
        <ecNumber evidence="5 9">2.4.2.10</ecNumber>
    </recommendedName>
</protein>
<feature type="domain" description="Phosphoribosyltransferase" evidence="10">
    <location>
        <begin position="79"/>
        <end position="196"/>
    </location>
</feature>
<gene>
    <name evidence="9 11" type="primary">pyrE</name>
    <name evidence="11" type="ORF">EUBHAL_01932</name>
</gene>
<dbReference type="InterPro" id="IPR000836">
    <property type="entry name" value="PRTase_dom"/>
</dbReference>
<comment type="subunit">
    <text evidence="4 9">Homodimer.</text>
</comment>
<sequence>MLESEQLNVFLKQDINRISRIHRNQKDKSEVVMEQYKKEFIEFMIDCNVLKFGDFVTKSGRKTPFFVNTGFYRTGSQLKRLGEYYAQAIHDHFGFDFDVLFGPAYKGIPLSVAATIAISEKYDKDIRYCSNRKEVKDHGDKGILLGSPIQDGDKVIIIEDVTTAGTSIQETLPIIKAQGDVEVGGLVVSVDRMERGQGEKSALTEISEKYGMKTTAIVTMEEVVEHLYNKPYKGKVIIDDKLKAAIDAYYDQYGVK</sequence>
<dbReference type="AlphaFoldDB" id="C0EWZ1"/>
<evidence type="ECO:0000313" key="11">
    <source>
        <dbReference type="EMBL" id="EEG36196.1"/>
    </source>
</evidence>
<evidence type="ECO:0000256" key="7">
    <source>
        <dbReference type="ARBA" id="ARBA00022679"/>
    </source>
</evidence>
<evidence type="ECO:0000256" key="3">
    <source>
        <dbReference type="ARBA" id="ARBA00006340"/>
    </source>
</evidence>
<dbReference type="SUPFAM" id="SSF53271">
    <property type="entry name" value="PRTase-like"/>
    <property type="match status" value="1"/>
</dbReference>
<feature type="binding site" evidence="9">
    <location>
        <position position="132"/>
    </location>
    <ligand>
        <name>5-phospho-alpha-D-ribose 1-diphosphate</name>
        <dbReference type="ChEBI" id="CHEBI:58017"/>
        <note>ligand shared between dimeric partners</note>
    </ligand>
</feature>
<dbReference type="HAMAP" id="MF_01208">
    <property type="entry name" value="PyrE"/>
    <property type="match status" value="1"/>
</dbReference>
<feature type="binding site" evidence="9">
    <location>
        <position position="138"/>
    </location>
    <ligand>
        <name>5-phospho-alpha-D-ribose 1-diphosphate</name>
        <dbReference type="ChEBI" id="CHEBI:58017"/>
        <note>ligand shared between dimeric partners</note>
    </ligand>
</feature>
<feature type="binding site" description="in other chain" evidence="9">
    <location>
        <begin position="159"/>
        <end position="167"/>
    </location>
    <ligand>
        <name>5-phospho-alpha-D-ribose 1-diphosphate</name>
        <dbReference type="ChEBI" id="CHEBI:58017"/>
        <note>ligand shared between dimeric partners</note>
    </ligand>
</feature>
<feature type="binding site" evidence="9">
    <location>
        <position position="192"/>
    </location>
    <ligand>
        <name>orotate</name>
        <dbReference type="ChEBI" id="CHEBI:30839"/>
    </ligand>
</feature>
<dbReference type="NCBIfam" id="TIGR00336">
    <property type="entry name" value="pyrE"/>
    <property type="match status" value="1"/>
</dbReference>
<dbReference type="InterPro" id="IPR023031">
    <property type="entry name" value="OPRT"/>
</dbReference>
<feature type="binding site" evidence="9">
    <location>
        <position position="163"/>
    </location>
    <ligand>
        <name>orotate</name>
        <dbReference type="ChEBI" id="CHEBI:30839"/>
    </ligand>
</feature>
<proteinExistence type="inferred from homology"/>
<accession>C0EWZ1</accession>
<name>C0EWZ1_9FIRM</name>